<proteinExistence type="predicted"/>
<accession>A0A9J7ASA2</accession>
<dbReference type="EC" id="2.4.-.-" evidence="2"/>
<reference evidence="2" key="1">
    <citation type="submission" date="2022-08" db="EMBL/GenBank/DDBJ databases">
        <title>Nisaea acidiphila sp. nov., isolated from a marine algal debris and emended description of the genus Nisaea Urios et al. 2008.</title>
        <authorList>
            <person name="Kwon K."/>
        </authorList>
    </citation>
    <scope>NUCLEOTIDE SEQUENCE</scope>
    <source>
        <strain evidence="2">MEBiC11861</strain>
    </source>
</reference>
<dbReference type="GO" id="GO:0016757">
    <property type="term" value="F:glycosyltransferase activity"/>
    <property type="evidence" value="ECO:0007669"/>
    <property type="project" value="UniProtKB-KW"/>
</dbReference>
<name>A0A9J7ASA2_9PROT</name>
<dbReference type="Gene3D" id="3.40.50.2000">
    <property type="entry name" value="Glycogen Phosphorylase B"/>
    <property type="match status" value="1"/>
</dbReference>
<evidence type="ECO:0000259" key="1">
    <source>
        <dbReference type="Pfam" id="PF00534"/>
    </source>
</evidence>
<dbReference type="RefSeq" id="WP_257769198.1">
    <property type="nucleotide sequence ID" value="NZ_CP102480.1"/>
</dbReference>
<dbReference type="AlphaFoldDB" id="A0A9J7ASA2"/>
<dbReference type="InterPro" id="IPR001296">
    <property type="entry name" value="Glyco_trans_1"/>
</dbReference>
<organism evidence="2 3">
    <name type="scientific">Nisaea acidiphila</name>
    <dbReference type="NCBI Taxonomy" id="1862145"/>
    <lineage>
        <taxon>Bacteria</taxon>
        <taxon>Pseudomonadati</taxon>
        <taxon>Pseudomonadota</taxon>
        <taxon>Alphaproteobacteria</taxon>
        <taxon>Rhodospirillales</taxon>
        <taxon>Thalassobaculaceae</taxon>
        <taxon>Nisaea</taxon>
    </lineage>
</organism>
<evidence type="ECO:0000313" key="2">
    <source>
        <dbReference type="EMBL" id="UUX50143.1"/>
    </source>
</evidence>
<dbReference type="InterPro" id="IPR050194">
    <property type="entry name" value="Glycosyltransferase_grp1"/>
</dbReference>
<protein>
    <submittedName>
        <fullName evidence="2">Glycosyltransferase</fullName>
        <ecNumber evidence="2">2.4.-.-</ecNumber>
    </submittedName>
</protein>
<gene>
    <name evidence="2" type="ORF">NUH88_00265</name>
</gene>
<dbReference type="PANTHER" id="PTHR45947:SF3">
    <property type="entry name" value="SULFOQUINOVOSYL TRANSFERASE SQD2"/>
    <property type="match status" value="1"/>
</dbReference>
<dbReference type="SUPFAM" id="SSF53756">
    <property type="entry name" value="UDP-Glycosyltransferase/glycogen phosphorylase"/>
    <property type="match status" value="1"/>
</dbReference>
<dbReference type="Pfam" id="PF00534">
    <property type="entry name" value="Glycos_transf_1"/>
    <property type="match status" value="1"/>
</dbReference>
<evidence type="ECO:0000313" key="3">
    <source>
        <dbReference type="Proteomes" id="UP001060336"/>
    </source>
</evidence>
<keyword evidence="2" id="KW-0808">Transferase</keyword>
<dbReference type="EMBL" id="CP102480">
    <property type="protein sequence ID" value="UUX50143.1"/>
    <property type="molecule type" value="Genomic_DNA"/>
</dbReference>
<keyword evidence="3" id="KW-1185">Reference proteome</keyword>
<dbReference type="PANTHER" id="PTHR45947">
    <property type="entry name" value="SULFOQUINOVOSYL TRANSFERASE SQD2"/>
    <property type="match status" value="1"/>
</dbReference>
<dbReference type="Proteomes" id="UP001060336">
    <property type="component" value="Chromosome"/>
</dbReference>
<dbReference type="KEGG" id="naci:NUH88_00265"/>
<keyword evidence="2" id="KW-0328">Glycosyltransferase</keyword>
<feature type="domain" description="Glycosyl transferase family 1" evidence="1">
    <location>
        <begin position="198"/>
        <end position="271"/>
    </location>
</feature>
<sequence length="312" mass="35055">MAGPRILFLSINFSQPTGGVRTLYRHVGMLRRHGYEASILQAGGTGSPFFEVDVPLINLDASFQLQADDILVIPEDRNEIYRQVAGLPVRKIVFCQNHHYVFPGLGEGVDFAAYGVQTVVASSRKIAEFLEQNFAMKDVPVIRYGIDPALYHPETKKHRIAYMPRKLGLQADFIRQSFRLRFPDHGDLEWIRVENMQEKEAARHLRECALFLSLNRMEGFGLPPIEAMAAGCLVVGFTGQGGDEYANDMNGFWCGQEDVQRCVERVAEAVEVLEDETATAARIAAGKKTAGYYSMENMERDLLGFWKTQLEG</sequence>